<evidence type="ECO:0000313" key="16">
    <source>
        <dbReference type="EMBL" id="SCW37415.1"/>
    </source>
</evidence>
<feature type="region of interest" description="Disordered" evidence="15">
    <location>
        <begin position="1"/>
        <end position="38"/>
    </location>
</feature>
<gene>
    <name evidence="14" type="primary">ctaB</name>
    <name evidence="16" type="ORF">SAMN02927928_0773</name>
</gene>
<evidence type="ECO:0000256" key="5">
    <source>
        <dbReference type="ARBA" id="ARBA00022679"/>
    </source>
</evidence>
<name>A0A1G4PZ03_9CAUL</name>
<dbReference type="PANTHER" id="PTHR43448:SF7">
    <property type="entry name" value="4-HYDROXYBENZOATE SOLANESYLTRANSFERASE"/>
    <property type="match status" value="1"/>
</dbReference>
<comment type="function">
    <text evidence="14">Converts heme B (protoheme IX) to heme O by substitution of the vinyl group on carbon 2 of heme B porphyrin ring with a hydroxyethyl farnesyl side group.</text>
</comment>
<feature type="transmembrane region" description="Helical" evidence="14">
    <location>
        <begin position="265"/>
        <end position="286"/>
    </location>
</feature>
<feature type="transmembrane region" description="Helical" evidence="14">
    <location>
        <begin position="220"/>
        <end position="244"/>
    </location>
</feature>
<feature type="transmembrane region" description="Helical" evidence="14">
    <location>
        <begin position="140"/>
        <end position="162"/>
    </location>
</feature>
<dbReference type="Pfam" id="PF01040">
    <property type="entry name" value="UbiA"/>
    <property type="match status" value="1"/>
</dbReference>
<dbReference type="UniPathway" id="UPA00834">
    <property type="reaction ID" value="UER00712"/>
</dbReference>
<dbReference type="NCBIfam" id="NF003349">
    <property type="entry name" value="PRK04375.1-2"/>
    <property type="match status" value="1"/>
</dbReference>
<dbReference type="AlphaFoldDB" id="A0A1G4PZ03"/>
<protein>
    <recommendedName>
        <fullName evidence="11 14">Protoheme IX farnesyltransferase</fullName>
        <ecNumber evidence="3 14">2.5.1.141</ecNumber>
    </recommendedName>
    <alternativeName>
        <fullName evidence="12 14">Heme B farnesyltransferase</fullName>
    </alternativeName>
    <alternativeName>
        <fullName evidence="10 14">Heme O synthase</fullName>
    </alternativeName>
</protein>
<keyword evidence="4 14" id="KW-1003">Cell membrane</keyword>
<evidence type="ECO:0000256" key="4">
    <source>
        <dbReference type="ARBA" id="ARBA00022475"/>
    </source>
</evidence>
<evidence type="ECO:0000256" key="12">
    <source>
        <dbReference type="ARBA" id="ARBA00042475"/>
    </source>
</evidence>
<dbReference type="PROSITE" id="PS00943">
    <property type="entry name" value="UBIA"/>
    <property type="match status" value="1"/>
</dbReference>
<comment type="miscellaneous">
    <text evidence="14">Carbon 2 of the heme B porphyrin ring is defined according to the Fischer nomenclature.</text>
</comment>
<evidence type="ECO:0000256" key="3">
    <source>
        <dbReference type="ARBA" id="ARBA00012292"/>
    </source>
</evidence>
<dbReference type="GO" id="GO:0048034">
    <property type="term" value="P:heme O biosynthetic process"/>
    <property type="evidence" value="ECO:0007669"/>
    <property type="project" value="UniProtKB-UniRule"/>
</dbReference>
<evidence type="ECO:0000256" key="10">
    <source>
        <dbReference type="ARBA" id="ARBA00030253"/>
    </source>
</evidence>
<sequence>MKNRGVKSERSSPPLFLKARSLSSETKTKAKKSQSALTREEMEANLRDAYASKAMRGSPRDYFQLLKPRVMSLVVFTGFTGLIISQSWANIHMNPLLAAVAVFCIAIGAGAAGALNMAIEGETDALMRRTRMRPVAAGRVTKSDAYAFGGVLAFLSVALMWLAFPDGLAASLLALTIAYYVVFYTLILKRRTPQNIVIGGAAGAFPPVIGWAAATGHAPIEAWILFAIIFLWTPPHSWALALYTTEDYANAGIPMMPVAKGAKSTRLQILLYSLVMAPVACLPIAFHMGGLVYAVVSILGGAFFIYLAVRVFLSRAGDHPEGGEASLYDVKKEALAARNLFAFSILYLTALFATLLVEHVITGLMS</sequence>
<dbReference type="STRING" id="260084.SAMN02927928_0773"/>
<keyword evidence="7 14" id="KW-1133">Transmembrane helix</keyword>
<feature type="transmembrane region" description="Helical" evidence="14">
    <location>
        <begin position="168"/>
        <end position="188"/>
    </location>
</feature>
<dbReference type="GO" id="GO:0008495">
    <property type="term" value="F:protoheme IX farnesyltransferase activity"/>
    <property type="evidence" value="ECO:0007669"/>
    <property type="project" value="UniProtKB-UniRule"/>
</dbReference>
<keyword evidence="8 14" id="KW-0350">Heme biosynthesis</keyword>
<keyword evidence="5 14" id="KW-0808">Transferase</keyword>
<reference evidence="17" key="1">
    <citation type="submission" date="2016-10" db="EMBL/GenBank/DDBJ databases">
        <authorList>
            <person name="Varghese N."/>
            <person name="Submissions S."/>
        </authorList>
    </citation>
    <scope>NUCLEOTIDE SEQUENCE [LARGE SCALE GENOMIC DNA]</scope>
    <source>
        <strain evidence="17">CGMCC 1.3431</strain>
    </source>
</reference>
<organism evidence="16 17">
    <name type="scientific">Asticcacaulis taihuensis</name>
    <dbReference type="NCBI Taxonomy" id="260084"/>
    <lineage>
        <taxon>Bacteria</taxon>
        <taxon>Pseudomonadati</taxon>
        <taxon>Pseudomonadota</taxon>
        <taxon>Alphaproteobacteria</taxon>
        <taxon>Caulobacterales</taxon>
        <taxon>Caulobacteraceae</taxon>
        <taxon>Asticcacaulis</taxon>
    </lineage>
</organism>
<keyword evidence="17" id="KW-1185">Reference proteome</keyword>
<keyword evidence="9 14" id="KW-0472">Membrane</keyword>
<evidence type="ECO:0000256" key="8">
    <source>
        <dbReference type="ARBA" id="ARBA00023133"/>
    </source>
</evidence>
<comment type="pathway">
    <text evidence="2 14">Porphyrin-containing compound metabolism; heme O biosynthesis; heme O from protoheme: step 1/1.</text>
</comment>
<keyword evidence="6 14" id="KW-0812">Transmembrane</keyword>
<evidence type="ECO:0000256" key="15">
    <source>
        <dbReference type="SAM" id="MobiDB-lite"/>
    </source>
</evidence>
<accession>A0A1G4PZ03</accession>
<feature type="transmembrane region" description="Helical" evidence="14">
    <location>
        <begin position="70"/>
        <end position="89"/>
    </location>
</feature>
<evidence type="ECO:0000256" key="9">
    <source>
        <dbReference type="ARBA" id="ARBA00023136"/>
    </source>
</evidence>
<dbReference type="InterPro" id="IPR044878">
    <property type="entry name" value="UbiA_sf"/>
</dbReference>
<dbReference type="PANTHER" id="PTHR43448">
    <property type="entry name" value="PROTOHEME IX FARNESYLTRANSFERASE, MITOCHONDRIAL"/>
    <property type="match status" value="1"/>
</dbReference>
<feature type="transmembrane region" description="Helical" evidence="14">
    <location>
        <begin position="292"/>
        <end position="313"/>
    </location>
</feature>
<dbReference type="EMBL" id="FMTS01000001">
    <property type="protein sequence ID" value="SCW37415.1"/>
    <property type="molecule type" value="Genomic_DNA"/>
</dbReference>
<feature type="transmembrane region" description="Helical" evidence="14">
    <location>
        <begin position="195"/>
        <end position="214"/>
    </location>
</feature>
<comment type="catalytic activity">
    <reaction evidence="13 14">
        <text>heme b + (2E,6E)-farnesyl diphosphate + H2O = Fe(II)-heme o + diphosphate</text>
        <dbReference type="Rhea" id="RHEA:28070"/>
        <dbReference type="ChEBI" id="CHEBI:15377"/>
        <dbReference type="ChEBI" id="CHEBI:33019"/>
        <dbReference type="ChEBI" id="CHEBI:60344"/>
        <dbReference type="ChEBI" id="CHEBI:60530"/>
        <dbReference type="ChEBI" id="CHEBI:175763"/>
        <dbReference type="EC" id="2.5.1.141"/>
    </reaction>
</comment>
<evidence type="ECO:0000313" key="17">
    <source>
        <dbReference type="Proteomes" id="UP000199150"/>
    </source>
</evidence>
<feature type="transmembrane region" description="Helical" evidence="14">
    <location>
        <begin position="95"/>
        <end position="119"/>
    </location>
</feature>
<feature type="compositionally biased region" description="Basic and acidic residues" evidence="15">
    <location>
        <begin position="1"/>
        <end position="10"/>
    </location>
</feature>
<evidence type="ECO:0000256" key="11">
    <source>
        <dbReference type="ARBA" id="ARBA00040810"/>
    </source>
</evidence>
<evidence type="ECO:0000256" key="2">
    <source>
        <dbReference type="ARBA" id="ARBA00004919"/>
    </source>
</evidence>
<comment type="subcellular location">
    <subcellularLocation>
        <location evidence="1 14">Cell membrane</location>
        <topology evidence="1 14">Multi-pass membrane protein</topology>
    </subcellularLocation>
</comment>
<evidence type="ECO:0000256" key="1">
    <source>
        <dbReference type="ARBA" id="ARBA00004651"/>
    </source>
</evidence>
<evidence type="ECO:0000256" key="14">
    <source>
        <dbReference type="HAMAP-Rule" id="MF_00154"/>
    </source>
</evidence>
<dbReference type="CDD" id="cd13957">
    <property type="entry name" value="PT_UbiA_Cox10"/>
    <property type="match status" value="1"/>
</dbReference>
<proteinExistence type="inferred from homology"/>
<dbReference type="EC" id="2.5.1.141" evidence="3 14"/>
<dbReference type="InterPro" id="IPR000537">
    <property type="entry name" value="UbiA_prenyltransferase"/>
</dbReference>
<comment type="similarity">
    <text evidence="14">Belongs to the UbiA prenyltransferase family. Protoheme IX farnesyltransferase subfamily.</text>
</comment>
<evidence type="ECO:0000256" key="7">
    <source>
        <dbReference type="ARBA" id="ARBA00022989"/>
    </source>
</evidence>
<dbReference type="HAMAP" id="MF_00154">
    <property type="entry name" value="CyoE_CtaB"/>
    <property type="match status" value="1"/>
</dbReference>
<evidence type="ECO:0000256" key="13">
    <source>
        <dbReference type="ARBA" id="ARBA00047690"/>
    </source>
</evidence>
<evidence type="ECO:0000256" key="6">
    <source>
        <dbReference type="ARBA" id="ARBA00022692"/>
    </source>
</evidence>
<dbReference type="GO" id="GO:0005886">
    <property type="term" value="C:plasma membrane"/>
    <property type="evidence" value="ECO:0007669"/>
    <property type="project" value="UniProtKB-SubCell"/>
</dbReference>
<dbReference type="InterPro" id="IPR030470">
    <property type="entry name" value="UbiA_prenylTrfase_CS"/>
</dbReference>
<dbReference type="InterPro" id="IPR006369">
    <property type="entry name" value="Protohaem_IX_farnesylTrfase"/>
</dbReference>
<dbReference type="Proteomes" id="UP000199150">
    <property type="component" value="Unassembled WGS sequence"/>
</dbReference>
<dbReference type="Gene3D" id="1.10.357.140">
    <property type="entry name" value="UbiA prenyltransferase"/>
    <property type="match status" value="1"/>
</dbReference>
<feature type="transmembrane region" description="Helical" evidence="14">
    <location>
        <begin position="340"/>
        <end position="361"/>
    </location>
</feature>
<dbReference type="NCBIfam" id="TIGR01473">
    <property type="entry name" value="cyoE_ctaB"/>
    <property type="match status" value="1"/>
</dbReference>